<dbReference type="Proteomes" id="UP001501169">
    <property type="component" value="Unassembled WGS sequence"/>
</dbReference>
<feature type="domain" description="RNA polymerase sigma-70 region 2" evidence="2">
    <location>
        <begin position="11"/>
        <end position="74"/>
    </location>
</feature>
<accession>A0ABN1DMD7</accession>
<dbReference type="PANTHER" id="PTHR30173">
    <property type="entry name" value="SIGMA 19 FACTOR"/>
    <property type="match status" value="1"/>
</dbReference>
<organism evidence="4 5">
    <name type="scientific">Rheinheimera aquimaris</name>
    <dbReference type="NCBI Taxonomy" id="412437"/>
    <lineage>
        <taxon>Bacteria</taxon>
        <taxon>Pseudomonadati</taxon>
        <taxon>Pseudomonadota</taxon>
        <taxon>Gammaproteobacteria</taxon>
        <taxon>Chromatiales</taxon>
        <taxon>Chromatiaceae</taxon>
        <taxon>Rheinheimera</taxon>
    </lineage>
</organism>
<dbReference type="InterPro" id="IPR014284">
    <property type="entry name" value="RNA_pol_sigma-70_dom"/>
</dbReference>
<evidence type="ECO:0000313" key="4">
    <source>
        <dbReference type="EMBL" id="GAA0547326.1"/>
    </source>
</evidence>
<dbReference type="Pfam" id="PF04542">
    <property type="entry name" value="Sigma70_r2"/>
    <property type="match status" value="1"/>
</dbReference>
<dbReference type="EMBL" id="BAAAEO010000002">
    <property type="protein sequence ID" value="GAA0547326.1"/>
    <property type="molecule type" value="Genomic_DNA"/>
</dbReference>
<feature type="domain" description="RNA polymerase sigma factor 70 region 4 type 2" evidence="3">
    <location>
        <begin position="108"/>
        <end position="159"/>
    </location>
</feature>
<dbReference type="Gene3D" id="1.10.10.10">
    <property type="entry name" value="Winged helix-like DNA-binding domain superfamily/Winged helix DNA-binding domain"/>
    <property type="match status" value="1"/>
</dbReference>
<dbReference type="InterPro" id="IPR052704">
    <property type="entry name" value="ECF_Sigma-70_Domain"/>
</dbReference>
<gene>
    <name evidence="4" type="ORF">GCM10009098_13640</name>
</gene>
<evidence type="ECO:0000313" key="5">
    <source>
        <dbReference type="Proteomes" id="UP001501169"/>
    </source>
</evidence>
<comment type="subunit">
    <text evidence="1">Interacts transiently with the RNA polymerase catalytic core formed by RpoA, RpoB, RpoC and RpoZ (2 alpha, 1 beta, 1 beta' and 1 omega subunit) to form the RNA polymerase holoenzyme that can initiate transcription.</text>
</comment>
<dbReference type="Gene3D" id="3.10.450.50">
    <property type="match status" value="1"/>
</dbReference>
<dbReference type="SUPFAM" id="SSF54427">
    <property type="entry name" value="NTF2-like"/>
    <property type="match status" value="1"/>
</dbReference>
<comment type="caution">
    <text evidence="4">The sequence shown here is derived from an EMBL/GenBank/DDBJ whole genome shotgun (WGS) entry which is preliminary data.</text>
</comment>
<evidence type="ECO:0000259" key="2">
    <source>
        <dbReference type="Pfam" id="PF04542"/>
    </source>
</evidence>
<dbReference type="Pfam" id="PF08281">
    <property type="entry name" value="Sigma70_r4_2"/>
    <property type="match status" value="1"/>
</dbReference>
<dbReference type="SUPFAM" id="SSF88946">
    <property type="entry name" value="Sigma2 domain of RNA polymerase sigma factors"/>
    <property type="match status" value="1"/>
</dbReference>
<sequence length="303" mass="32770">MTEQHYLTQQFEASRQHLHKVAYRMLGSGSEAEDAVQEAWFRLNRVEAASIENLTAWLTTVVARVCLDMLRARKSNHEAIDDNVAEIATDAADNIEAELLQLDLIGPALLLLLDMLTPAERVAFVLHDVFELSFAEIAAILELPEASARQHASRARRRIRGATTAEQDAERQQSVVAAFLLAAREGNFDALLRLLHPDVVLRADATAIKISTANKAKGAPEFAPEIRGADKVAATFKGRAAGAQLAMINGLAGGTWGVNGKAMVAFCFTVADGKIATVNIVMDRAALDSFDIQLINTNNGVTA</sequence>
<dbReference type="InterPro" id="IPR036388">
    <property type="entry name" value="WH-like_DNA-bd_sf"/>
</dbReference>
<dbReference type="InterPro" id="IPR013324">
    <property type="entry name" value="RNA_pol_sigma_r3/r4-like"/>
</dbReference>
<dbReference type="InterPro" id="IPR013325">
    <property type="entry name" value="RNA_pol_sigma_r2"/>
</dbReference>
<dbReference type="NCBIfam" id="TIGR02937">
    <property type="entry name" value="sigma70-ECF"/>
    <property type="match status" value="1"/>
</dbReference>
<dbReference type="SUPFAM" id="SSF88659">
    <property type="entry name" value="Sigma3 and sigma4 domains of RNA polymerase sigma factors"/>
    <property type="match status" value="1"/>
</dbReference>
<keyword evidence="5" id="KW-1185">Reference proteome</keyword>
<dbReference type="PANTHER" id="PTHR30173:SF43">
    <property type="entry name" value="ECF RNA POLYMERASE SIGMA FACTOR SIGI-RELATED"/>
    <property type="match status" value="1"/>
</dbReference>
<name>A0ABN1DMD7_9GAMM</name>
<dbReference type="InterPro" id="IPR032710">
    <property type="entry name" value="NTF2-like_dom_sf"/>
</dbReference>
<evidence type="ECO:0000256" key="1">
    <source>
        <dbReference type="ARBA" id="ARBA00011344"/>
    </source>
</evidence>
<evidence type="ECO:0000259" key="3">
    <source>
        <dbReference type="Pfam" id="PF08281"/>
    </source>
</evidence>
<dbReference type="InterPro" id="IPR013249">
    <property type="entry name" value="RNA_pol_sigma70_r4_t2"/>
</dbReference>
<dbReference type="Gene3D" id="1.10.1740.10">
    <property type="match status" value="1"/>
</dbReference>
<dbReference type="RefSeq" id="WP_226766346.1">
    <property type="nucleotide sequence ID" value="NZ_BAAAEO010000002.1"/>
</dbReference>
<dbReference type="InterPro" id="IPR007627">
    <property type="entry name" value="RNA_pol_sigma70_r2"/>
</dbReference>
<dbReference type="CDD" id="cd06171">
    <property type="entry name" value="Sigma70_r4"/>
    <property type="match status" value="1"/>
</dbReference>
<protein>
    <submittedName>
        <fullName evidence="4">Sigma-70 family RNA polymerase sigma factor</fullName>
    </submittedName>
</protein>
<proteinExistence type="predicted"/>
<reference evidence="4 5" key="1">
    <citation type="journal article" date="2019" name="Int. J. Syst. Evol. Microbiol.">
        <title>The Global Catalogue of Microorganisms (GCM) 10K type strain sequencing project: providing services to taxonomists for standard genome sequencing and annotation.</title>
        <authorList>
            <consortium name="The Broad Institute Genomics Platform"/>
            <consortium name="The Broad Institute Genome Sequencing Center for Infectious Disease"/>
            <person name="Wu L."/>
            <person name="Ma J."/>
        </authorList>
    </citation>
    <scope>NUCLEOTIDE SEQUENCE [LARGE SCALE GENOMIC DNA]</scope>
    <source>
        <strain evidence="4 5">JCM 14331</strain>
    </source>
</reference>